<keyword evidence="6" id="KW-0808">Transferase</keyword>
<keyword evidence="4" id="KW-0032">Aminotransferase</keyword>
<proteinExistence type="inferred from homology"/>
<keyword evidence="10" id="KW-1185">Reference proteome</keyword>
<evidence type="ECO:0000256" key="3">
    <source>
        <dbReference type="ARBA" id="ARBA00013053"/>
    </source>
</evidence>
<keyword evidence="8" id="KW-0100">Branched-chain amino acid biosynthesis</keyword>
<comment type="cofactor">
    <cofactor evidence="1">
        <name>pyridoxal 5'-phosphate</name>
        <dbReference type="ChEBI" id="CHEBI:597326"/>
    </cofactor>
</comment>
<dbReference type="Proteomes" id="UP000796761">
    <property type="component" value="Unassembled WGS sequence"/>
</dbReference>
<dbReference type="GO" id="GO:0005739">
    <property type="term" value="C:mitochondrion"/>
    <property type="evidence" value="ECO:0007669"/>
    <property type="project" value="TreeGrafter"/>
</dbReference>
<evidence type="ECO:0000256" key="1">
    <source>
        <dbReference type="ARBA" id="ARBA00001933"/>
    </source>
</evidence>
<feature type="non-terminal residue" evidence="9">
    <location>
        <position position="174"/>
    </location>
</feature>
<dbReference type="PANTHER" id="PTHR11825:SF39">
    <property type="entry name" value="BRANCHED-CHAIN-AMINO-ACID AMINOTRANSFERASE, MITOCHONDRIAL"/>
    <property type="match status" value="1"/>
</dbReference>
<dbReference type="PANTHER" id="PTHR11825">
    <property type="entry name" value="SUBGROUP IIII AMINOTRANSFERASE"/>
    <property type="match status" value="1"/>
</dbReference>
<dbReference type="AlphaFoldDB" id="A0A8K1D5J6"/>
<dbReference type="GO" id="GO:0009098">
    <property type="term" value="P:L-leucine biosynthetic process"/>
    <property type="evidence" value="ECO:0007669"/>
    <property type="project" value="TreeGrafter"/>
</dbReference>
<reference evidence="9" key="1">
    <citation type="submission" date="2019-04" db="EMBL/GenBank/DDBJ databases">
        <title>Genome assembly of Zosterops borbonicus 15179.</title>
        <authorList>
            <person name="Leroy T."/>
            <person name="Anselmetti Y."/>
            <person name="Tilak M.-K."/>
            <person name="Nabholz B."/>
        </authorList>
    </citation>
    <scope>NUCLEOTIDE SEQUENCE</scope>
    <source>
        <strain evidence="9">HGM_15179</strain>
        <tissue evidence="9">Muscle</tissue>
    </source>
</reference>
<evidence type="ECO:0000256" key="2">
    <source>
        <dbReference type="ARBA" id="ARBA00009320"/>
    </source>
</evidence>
<keyword evidence="5" id="KW-0028">Amino-acid biosynthesis</keyword>
<comment type="caution">
    <text evidence="9">The sequence shown here is derived from an EMBL/GenBank/DDBJ whole genome shotgun (WGS) entry which is preliminary data.</text>
</comment>
<comment type="similarity">
    <text evidence="2">Belongs to the class-IV pyridoxal-phosphate-dependent aminotransferase family.</text>
</comment>
<dbReference type="EMBL" id="SWJQ01002725">
    <property type="protein sequence ID" value="TRZ06240.1"/>
    <property type="molecule type" value="Genomic_DNA"/>
</dbReference>
<dbReference type="InterPro" id="IPR043131">
    <property type="entry name" value="BCAT-like_N"/>
</dbReference>
<organism evidence="9 10">
    <name type="scientific">Zosterops borbonicus</name>
    <dbReference type="NCBI Taxonomy" id="364589"/>
    <lineage>
        <taxon>Eukaryota</taxon>
        <taxon>Metazoa</taxon>
        <taxon>Chordata</taxon>
        <taxon>Craniata</taxon>
        <taxon>Vertebrata</taxon>
        <taxon>Euteleostomi</taxon>
        <taxon>Archelosauria</taxon>
        <taxon>Archosauria</taxon>
        <taxon>Dinosauria</taxon>
        <taxon>Saurischia</taxon>
        <taxon>Theropoda</taxon>
        <taxon>Coelurosauria</taxon>
        <taxon>Aves</taxon>
        <taxon>Neognathae</taxon>
        <taxon>Neoaves</taxon>
        <taxon>Telluraves</taxon>
        <taxon>Australaves</taxon>
        <taxon>Passeriformes</taxon>
        <taxon>Sylvioidea</taxon>
        <taxon>Zosteropidae</taxon>
        <taxon>Zosterops</taxon>
    </lineage>
</organism>
<evidence type="ECO:0000313" key="9">
    <source>
        <dbReference type="EMBL" id="TRZ06240.1"/>
    </source>
</evidence>
<keyword evidence="7" id="KW-0663">Pyridoxal phosphate</keyword>
<evidence type="ECO:0000256" key="7">
    <source>
        <dbReference type="ARBA" id="ARBA00022898"/>
    </source>
</evidence>
<evidence type="ECO:0000256" key="5">
    <source>
        <dbReference type="ARBA" id="ARBA00022605"/>
    </source>
</evidence>
<dbReference type="InterPro" id="IPR005786">
    <property type="entry name" value="B_amino_transII"/>
</dbReference>
<dbReference type="EC" id="2.6.1.42" evidence="3"/>
<evidence type="ECO:0000256" key="6">
    <source>
        <dbReference type="ARBA" id="ARBA00022679"/>
    </source>
</evidence>
<sequence>MAAAALRTRGGGAVLATLLRLRRGYNSTFRASELELERVGTPGTPPAPQDLVFGKVFTDHMLRVEWSRARGWGRPQICPFQELRLHPASSALHYAIELFEGLKAFRGDDDKIRLFRPELNMERMLRSARRVCLPEFEAGELLECIRALVRLEGRWVPRDPQSSLYIRPTFIGTE</sequence>
<dbReference type="SUPFAM" id="SSF56752">
    <property type="entry name" value="D-aminoacid aminotransferase-like PLP-dependent enzymes"/>
    <property type="match status" value="1"/>
</dbReference>
<protein>
    <recommendedName>
        <fullName evidence="3">branched-chain-amino-acid transaminase</fullName>
        <ecNumber evidence="3">2.6.1.42</ecNumber>
    </recommendedName>
</protein>
<gene>
    <name evidence="9" type="ORF">HGM15179_020867</name>
</gene>
<evidence type="ECO:0000256" key="4">
    <source>
        <dbReference type="ARBA" id="ARBA00022576"/>
    </source>
</evidence>
<dbReference type="FunFam" id="3.30.470.10:FF:000002">
    <property type="entry name" value="Branched-chain-amino-acid aminotransferase"/>
    <property type="match status" value="1"/>
</dbReference>
<dbReference type="InterPro" id="IPR036038">
    <property type="entry name" value="Aminotransferase-like"/>
</dbReference>
<dbReference type="GO" id="GO:0004084">
    <property type="term" value="F:branched-chain-amino-acid transaminase activity"/>
    <property type="evidence" value="ECO:0007669"/>
    <property type="project" value="UniProtKB-EC"/>
</dbReference>
<evidence type="ECO:0000313" key="10">
    <source>
        <dbReference type="Proteomes" id="UP000796761"/>
    </source>
</evidence>
<dbReference type="GO" id="GO:0009099">
    <property type="term" value="P:L-valine biosynthetic process"/>
    <property type="evidence" value="ECO:0007669"/>
    <property type="project" value="TreeGrafter"/>
</dbReference>
<dbReference type="OrthoDB" id="1732691at2759"/>
<evidence type="ECO:0000256" key="8">
    <source>
        <dbReference type="ARBA" id="ARBA00023304"/>
    </source>
</evidence>
<name>A0A8K1D5J6_9PASS</name>
<dbReference type="Gene3D" id="3.30.470.10">
    <property type="match status" value="1"/>
</dbReference>
<accession>A0A8K1D5J6</accession>